<evidence type="ECO:0000256" key="1">
    <source>
        <dbReference type="SAM" id="MobiDB-lite"/>
    </source>
</evidence>
<protein>
    <submittedName>
        <fullName evidence="3">Uncharacterized protein</fullName>
    </submittedName>
</protein>
<name>A0A2J6S2A3_HYAVF</name>
<evidence type="ECO:0000313" key="3">
    <source>
        <dbReference type="EMBL" id="PMD44867.1"/>
    </source>
</evidence>
<feature type="signal peptide" evidence="2">
    <location>
        <begin position="1"/>
        <end position="20"/>
    </location>
</feature>
<proteinExistence type="predicted"/>
<evidence type="ECO:0000256" key="2">
    <source>
        <dbReference type="SAM" id="SignalP"/>
    </source>
</evidence>
<keyword evidence="4" id="KW-1185">Reference proteome</keyword>
<accession>A0A2J6S2A3</accession>
<dbReference type="EMBL" id="KZ613940">
    <property type="protein sequence ID" value="PMD44867.1"/>
    <property type="molecule type" value="Genomic_DNA"/>
</dbReference>
<feature type="region of interest" description="Disordered" evidence="1">
    <location>
        <begin position="222"/>
        <end position="244"/>
    </location>
</feature>
<keyword evidence="2" id="KW-0732">Signal</keyword>
<feature type="chain" id="PRO_5014425457" evidence="2">
    <location>
        <begin position="21"/>
        <end position="329"/>
    </location>
</feature>
<reference evidence="3 4" key="1">
    <citation type="submission" date="2016-04" db="EMBL/GenBank/DDBJ databases">
        <title>A degradative enzymes factory behind the ericoid mycorrhizal symbiosis.</title>
        <authorList>
            <consortium name="DOE Joint Genome Institute"/>
            <person name="Martino E."/>
            <person name="Morin E."/>
            <person name="Grelet G."/>
            <person name="Kuo A."/>
            <person name="Kohler A."/>
            <person name="Daghino S."/>
            <person name="Barry K."/>
            <person name="Choi C."/>
            <person name="Cichocki N."/>
            <person name="Clum A."/>
            <person name="Copeland A."/>
            <person name="Hainaut M."/>
            <person name="Haridas S."/>
            <person name="Labutti K."/>
            <person name="Lindquist E."/>
            <person name="Lipzen A."/>
            <person name="Khouja H.-R."/>
            <person name="Murat C."/>
            <person name="Ohm R."/>
            <person name="Olson A."/>
            <person name="Spatafora J."/>
            <person name="Veneault-Fourrey C."/>
            <person name="Henrissat B."/>
            <person name="Grigoriev I."/>
            <person name="Martin F."/>
            <person name="Perotto S."/>
        </authorList>
    </citation>
    <scope>NUCLEOTIDE SEQUENCE [LARGE SCALE GENOMIC DNA]</scope>
    <source>
        <strain evidence="3 4">F</strain>
    </source>
</reference>
<gene>
    <name evidence="3" type="ORF">L207DRAFT_524312</name>
</gene>
<sequence length="329" mass="36701">MAWLPLISPLFANMFWDAASWYSWQMQYRAATWLAAENCKQTIPGSPRLREVSCSLLFEIKISRRFPTGSCDHDDCGSPPEEGSRKDMALRVRCCNRSDAVGSRVSQLRSSLREWPPLENLVLLGRQDMNTEGGKSHRSTYSFPDVAGSSSMLGWMLVIRIVPTAARRLKAGCSEIALDSSKGGEKLIITTPHSVLPTPPSSLGTAANKYWKVELCRISREQNRHHAPSAASAPDGNIESDKEPCRPSLAVPDNTMPFVSDSEEHEHVLIIFFSFSKSPLNAHNLDARSSVRVCWKGIVTILRLRHEFWAPPSLCLRSETLSSHTNPNR</sequence>
<organism evidence="3 4">
    <name type="scientific">Hyaloscypha variabilis (strain UAMH 11265 / GT02V1 / F)</name>
    <name type="common">Meliniomyces variabilis</name>
    <dbReference type="NCBI Taxonomy" id="1149755"/>
    <lineage>
        <taxon>Eukaryota</taxon>
        <taxon>Fungi</taxon>
        <taxon>Dikarya</taxon>
        <taxon>Ascomycota</taxon>
        <taxon>Pezizomycotina</taxon>
        <taxon>Leotiomycetes</taxon>
        <taxon>Helotiales</taxon>
        <taxon>Hyaloscyphaceae</taxon>
        <taxon>Hyaloscypha</taxon>
        <taxon>Hyaloscypha variabilis</taxon>
    </lineage>
</organism>
<dbReference type="Proteomes" id="UP000235786">
    <property type="component" value="Unassembled WGS sequence"/>
</dbReference>
<dbReference type="AlphaFoldDB" id="A0A2J6S2A3"/>
<evidence type="ECO:0000313" key="4">
    <source>
        <dbReference type="Proteomes" id="UP000235786"/>
    </source>
</evidence>